<dbReference type="RefSeq" id="WP_075899331.1">
    <property type="nucleotide sequence ID" value="NZ_MKZS01000001.1"/>
</dbReference>
<dbReference type="PANTHER" id="PTHR30547:SF0">
    <property type="entry name" value="BLR8175 PROTEIN"/>
    <property type="match status" value="1"/>
</dbReference>
<accession>A0A1U7N192</accession>
<name>A0A1U7N192_9CYAN</name>
<comment type="caution">
    <text evidence="3">The sequence shown here is derived from an EMBL/GenBank/DDBJ whole genome shotgun (WGS) entry which is preliminary data.</text>
</comment>
<dbReference type="AlphaFoldDB" id="A0A1U7N192"/>
<evidence type="ECO:0000313" key="4">
    <source>
        <dbReference type="Proteomes" id="UP000186657"/>
    </source>
</evidence>
<dbReference type="EMBL" id="MKZS01000001">
    <property type="protein sequence ID" value="OLT59717.1"/>
    <property type="molecule type" value="Genomic_DNA"/>
</dbReference>
<keyword evidence="4" id="KW-1185">Reference proteome</keyword>
<organism evidence="3 4">
    <name type="scientific">Moorena bouillonii PNG</name>
    <dbReference type="NCBI Taxonomy" id="568701"/>
    <lineage>
        <taxon>Bacteria</taxon>
        <taxon>Bacillati</taxon>
        <taxon>Cyanobacteriota</taxon>
        <taxon>Cyanophyceae</taxon>
        <taxon>Coleofasciculales</taxon>
        <taxon>Coleofasciculaceae</taxon>
        <taxon>Moorena</taxon>
    </lineage>
</organism>
<dbReference type="GO" id="GO:0003676">
    <property type="term" value="F:nucleic acid binding"/>
    <property type="evidence" value="ECO:0007669"/>
    <property type="project" value="InterPro"/>
</dbReference>
<evidence type="ECO:0008006" key="5">
    <source>
        <dbReference type="Google" id="ProtNLM"/>
    </source>
</evidence>
<protein>
    <recommendedName>
        <fullName evidence="5">DUF1016 domain-containing protein</fullName>
    </recommendedName>
</protein>
<feature type="domain" description="YhcG PDDEXK nuclease" evidence="1">
    <location>
        <begin position="174"/>
        <end position="326"/>
    </location>
</feature>
<evidence type="ECO:0000313" key="3">
    <source>
        <dbReference type="EMBL" id="OLT59717.1"/>
    </source>
</evidence>
<dbReference type="InterPro" id="IPR009362">
    <property type="entry name" value="YhcG_C"/>
</dbReference>
<dbReference type="InterPro" id="IPR011856">
    <property type="entry name" value="tRNA_endonuc-like_dom_sf"/>
</dbReference>
<dbReference type="Pfam" id="PF17761">
    <property type="entry name" value="DUF1016_N"/>
    <property type="match status" value="1"/>
</dbReference>
<dbReference type="InterPro" id="IPR053148">
    <property type="entry name" value="PD-DEXK-like_domain"/>
</dbReference>
<gene>
    <name evidence="3" type="ORF">BJP37_12430</name>
</gene>
<dbReference type="PANTHER" id="PTHR30547">
    <property type="entry name" value="UNCHARACTERIZED PROTEIN YHCG-RELATED"/>
    <property type="match status" value="1"/>
</dbReference>
<evidence type="ECO:0000259" key="1">
    <source>
        <dbReference type="Pfam" id="PF06250"/>
    </source>
</evidence>
<reference evidence="3 4" key="1">
    <citation type="submission" date="2016-10" db="EMBL/GenBank/DDBJ databases">
        <title>Comparative genomics uncovers the prolific and rare metabolic potential of the cyanobacterial genus Moorea.</title>
        <authorList>
            <person name="Leao T."/>
            <person name="Castelao G."/>
            <person name="Korobeynikov A."/>
            <person name="Monroe E.A."/>
            <person name="Podell S."/>
            <person name="Glukhov E."/>
            <person name="Allen E."/>
            <person name="Gerwick W.H."/>
            <person name="Gerwick L."/>
        </authorList>
    </citation>
    <scope>NUCLEOTIDE SEQUENCE [LARGE SCALE GENOMIC DNA]</scope>
    <source>
        <strain evidence="3 4">PNG5-198</strain>
    </source>
</reference>
<feature type="domain" description="YhcG N-terminal" evidence="2">
    <location>
        <begin position="15"/>
        <end position="151"/>
    </location>
</feature>
<dbReference type="InterPro" id="IPR041527">
    <property type="entry name" value="YhcG_N"/>
</dbReference>
<dbReference type="Pfam" id="PF06250">
    <property type="entry name" value="YhcG_C"/>
    <property type="match status" value="1"/>
</dbReference>
<dbReference type="Proteomes" id="UP000186657">
    <property type="component" value="Unassembled WGS sequence"/>
</dbReference>
<proteinExistence type="predicted"/>
<sequence length="339" mass="39720">MSDLDSGKYRELLVEVKQRIRQAQYQSLKAVNKELITLYWDIGRLIVTRQQGETWGKSVVEQLAKDLQAEFPGISGFSVRNIWRMREFYLSYYAKEKLSPLVAEIAWSHNLVIMQKCKDDLEREFYIRMTRKFGWTKNVLIHQIENQTYEKTLLNQTNFEQTVSEEIRKQAKLAVKDEYIFDFLELADQYSERQLEQAILAKVEPFLREMGGMFAFIGSQYRLEISNKEYFIDLLLFHRHLKCLVAIDLKIGEFLPEYIGKMQFYLAALDDKVRLEEENYAIGIILCKSKDKTIVEYALKESNKPIGVATYRIVSTLPQQLQNQLPAPEQVALLLEGVE</sequence>
<evidence type="ECO:0000259" key="2">
    <source>
        <dbReference type="Pfam" id="PF17761"/>
    </source>
</evidence>
<dbReference type="Gene3D" id="3.40.1350.10">
    <property type="match status" value="1"/>
</dbReference>